<protein>
    <submittedName>
        <fullName evidence="1">HugZ family protein</fullName>
    </submittedName>
</protein>
<name>A0A5B9DLV2_9HYPH</name>
<reference evidence="1 2" key="1">
    <citation type="journal article" date="2015" name="Int. J. Syst. Evol. Microbiol.">
        <title>Youhaiella tibetensis gen. nov., sp. nov., isolated from subsurface sediment.</title>
        <authorList>
            <person name="Wang Y.X."/>
            <person name="Huang F.Q."/>
            <person name="Nogi Y."/>
            <person name="Pang S.J."/>
            <person name="Wang P.K."/>
            <person name="Lv J."/>
        </authorList>
    </citation>
    <scope>NUCLEOTIDE SEQUENCE [LARGE SCALE GENOMIC DNA]</scope>
    <source>
        <strain evidence="2">fig4</strain>
    </source>
</reference>
<dbReference type="Gene3D" id="3.20.180.10">
    <property type="entry name" value="PNP-oxidase-like"/>
    <property type="match status" value="1"/>
</dbReference>
<dbReference type="Gene3D" id="2.30.110.10">
    <property type="entry name" value="Electron Transport, Fmn-binding Protein, Chain A"/>
    <property type="match status" value="1"/>
</dbReference>
<gene>
    <name evidence="1" type="ORF">FNA67_07390</name>
</gene>
<dbReference type="GO" id="GO:0005737">
    <property type="term" value="C:cytoplasm"/>
    <property type="evidence" value="ECO:0007669"/>
    <property type="project" value="UniProtKB-ARBA"/>
</dbReference>
<dbReference type="Proteomes" id="UP000321062">
    <property type="component" value="Chromosome"/>
</dbReference>
<evidence type="ECO:0000313" key="1">
    <source>
        <dbReference type="EMBL" id="QEE20006.1"/>
    </source>
</evidence>
<organism evidence="1 2">
    <name type="scientific">Paradevosia tibetensis</name>
    <dbReference type="NCBI Taxonomy" id="1447062"/>
    <lineage>
        <taxon>Bacteria</taxon>
        <taxon>Pseudomonadati</taxon>
        <taxon>Pseudomonadota</taxon>
        <taxon>Alphaproteobacteria</taxon>
        <taxon>Hyphomicrobiales</taxon>
        <taxon>Devosiaceae</taxon>
        <taxon>Paradevosia</taxon>
    </lineage>
</organism>
<dbReference type="InterPro" id="IPR012349">
    <property type="entry name" value="Split_barrel_FMN-bd"/>
</dbReference>
<dbReference type="KEGG" id="yti:FNA67_07390"/>
<dbReference type="InterPro" id="IPR037119">
    <property type="entry name" value="Haem_oxidase_HugZ-like_sf"/>
</dbReference>
<dbReference type="InterPro" id="IPR019595">
    <property type="entry name" value="DUF2470"/>
</dbReference>
<dbReference type="OrthoDB" id="9814594at2"/>
<accession>A0A5B9DLV2</accession>
<dbReference type="SUPFAM" id="SSF50475">
    <property type="entry name" value="FMN-binding split barrel"/>
    <property type="match status" value="1"/>
</dbReference>
<keyword evidence="2" id="KW-1185">Reference proteome</keyword>
<dbReference type="EMBL" id="CP041690">
    <property type="protein sequence ID" value="QEE20006.1"/>
    <property type="molecule type" value="Genomic_DNA"/>
</dbReference>
<dbReference type="Pfam" id="PF10615">
    <property type="entry name" value="DUF2470"/>
    <property type="match status" value="1"/>
</dbReference>
<dbReference type="PANTHER" id="PTHR13343">
    <property type="entry name" value="CREG1 PROTEIN"/>
    <property type="match status" value="1"/>
</dbReference>
<proteinExistence type="predicted"/>
<dbReference type="PANTHER" id="PTHR13343:SF17">
    <property type="entry name" value="CELLULAR REPRESSOR OF E1A-STIMULATED GENES, ISOFORM A"/>
    <property type="match status" value="1"/>
</dbReference>
<dbReference type="AlphaFoldDB" id="A0A5B9DLV2"/>
<sequence length="257" mass="27237">MSENKSVLQPVDAQAVALAKTLIRTARHGALAVLEPGTGAPLVSRVGVSTDMDGTPVILISGLAAHSAALRADARCSLLLGEPGKGDPLAHARISIDCTAVEIQRDSADHVRIEGRYLRHQPKASLYAGLGDFRYFRLEPRKASLNGGFGRAYAMKAEEILSLSPANESLSAAEAGAIEHMNADHADAVELYARFFARADAGKWLLVGIDADGIDIVNGDRAERVPFPAQLSSGAEMREALVKLVRTARSGLASKPH</sequence>
<evidence type="ECO:0000313" key="2">
    <source>
        <dbReference type="Proteomes" id="UP000321062"/>
    </source>
</evidence>
<dbReference type="RefSeq" id="WP_147655568.1">
    <property type="nucleotide sequence ID" value="NZ_BMFM01000001.1"/>
</dbReference>